<organism evidence="3 4">
    <name type="scientific">Uncinula necator</name>
    <name type="common">Grape powdery mildew</name>
    <dbReference type="NCBI Taxonomy" id="52586"/>
    <lineage>
        <taxon>Eukaryota</taxon>
        <taxon>Fungi</taxon>
        <taxon>Dikarya</taxon>
        <taxon>Ascomycota</taxon>
        <taxon>Pezizomycotina</taxon>
        <taxon>Leotiomycetes</taxon>
        <taxon>Erysiphales</taxon>
        <taxon>Erysiphaceae</taxon>
        <taxon>Erysiphe</taxon>
    </lineage>
</organism>
<name>A0A0B1P055_UNCNE</name>
<dbReference type="GO" id="GO:0008237">
    <property type="term" value="F:metallopeptidase activity"/>
    <property type="evidence" value="ECO:0007669"/>
    <property type="project" value="TreeGrafter"/>
</dbReference>
<evidence type="ECO:0000259" key="2">
    <source>
        <dbReference type="PROSITE" id="PS51397"/>
    </source>
</evidence>
<dbReference type="PANTHER" id="PTHR46622">
    <property type="entry name" value="DNA-DEPENDENT METALLOPROTEASE WSS1"/>
    <property type="match status" value="1"/>
</dbReference>
<dbReference type="AlphaFoldDB" id="A0A0B1P055"/>
<dbReference type="Gene3D" id="3.30.2010.10">
    <property type="entry name" value="Metalloproteases ('zincins'), catalytic domain"/>
    <property type="match status" value="1"/>
</dbReference>
<feature type="domain" description="WLM" evidence="2">
    <location>
        <begin position="10"/>
        <end position="248"/>
    </location>
</feature>
<accession>A0A0B1P055</accession>
<evidence type="ECO:0000256" key="1">
    <source>
        <dbReference type="SAM" id="MobiDB-lite"/>
    </source>
</evidence>
<dbReference type="PANTHER" id="PTHR46622:SF1">
    <property type="entry name" value="DNA-DEPENDENT METALLOPROTEASE WSS1"/>
    <property type="match status" value="1"/>
</dbReference>
<dbReference type="Proteomes" id="UP000030854">
    <property type="component" value="Unassembled WGS sequence"/>
</dbReference>
<dbReference type="STRING" id="52586.A0A0B1P055"/>
<protein>
    <submittedName>
        <fullName evidence="3">Putative wlm domain containing protein</fullName>
    </submittedName>
</protein>
<evidence type="ECO:0000313" key="3">
    <source>
        <dbReference type="EMBL" id="KHJ32017.1"/>
    </source>
</evidence>
<feature type="region of interest" description="Disordered" evidence="1">
    <location>
        <begin position="173"/>
        <end position="194"/>
    </location>
</feature>
<dbReference type="HOGENOM" id="CLU_025898_1_0_1"/>
<proteinExistence type="predicted"/>
<dbReference type="Pfam" id="PF08325">
    <property type="entry name" value="WLM"/>
    <property type="match status" value="1"/>
</dbReference>
<dbReference type="PROSITE" id="PS51397">
    <property type="entry name" value="WLM"/>
    <property type="match status" value="1"/>
</dbReference>
<dbReference type="GO" id="GO:0005634">
    <property type="term" value="C:nucleus"/>
    <property type="evidence" value="ECO:0007669"/>
    <property type="project" value="TreeGrafter"/>
</dbReference>
<comment type="caution">
    <text evidence="3">The sequence shown here is derived from an EMBL/GenBank/DDBJ whole genome shotgun (WGS) entry which is preliminary data.</text>
</comment>
<reference evidence="3 4" key="1">
    <citation type="journal article" date="2014" name="BMC Genomics">
        <title>Adaptive genomic structural variation in the grape powdery mildew pathogen, Erysiphe necator.</title>
        <authorList>
            <person name="Jones L."/>
            <person name="Riaz S."/>
            <person name="Morales-Cruz A."/>
            <person name="Amrine K.C."/>
            <person name="McGuire B."/>
            <person name="Gubler W.D."/>
            <person name="Walker M.A."/>
            <person name="Cantu D."/>
        </authorList>
    </citation>
    <scope>NUCLEOTIDE SEQUENCE [LARGE SCALE GENOMIC DNA]</scope>
    <source>
        <strain evidence="4">c</strain>
    </source>
</reference>
<keyword evidence="4" id="KW-1185">Reference proteome</keyword>
<dbReference type="EMBL" id="JNVN01002402">
    <property type="protein sequence ID" value="KHJ32017.1"/>
    <property type="molecule type" value="Genomic_DNA"/>
</dbReference>
<dbReference type="GO" id="GO:0006281">
    <property type="term" value="P:DNA repair"/>
    <property type="evidence" value="ECO:0007669"/>
    <property type="project" value="TreeGrafter"/>
</dbReference>
<gene>
    <name evidence="3" type="ORF">EV44_g1150</name>
</gene>
<dbReference type="InterPro" id="IPR013536">
    <property type="entry name" value="WLM_dom"/>
</dbReference>
<evidence type="ECO:0000313" key="4">
    <source>
        <dbReference type="Proteomes" id="UP000030854"/>
    </source>
</evidence>
<sequence length="439" mass="49962">MPLGWERINTKKSSPNKNVVFIKPRPGPDESTSQKYLERIAAQCVPIMKKHHLYVVTLEEYEPNLEFWGRNFNNGEVIQLVLKSPSTNRWLPFNFVQMVFMHELAHCKEMNHSKAFWTLRNEFAAEMKALWDKGYTGEGLWGKGILLSDTSFSCENFDVNEVFPESMCGGTYRTRASRKRKSRPKLTHKEREEQRIRKKFGSNGKSLGADEEVKLVLENKKRNPSKPKVAGSLRGRELRAAAALSRFETNKDLSQVKEEGSITVNDFEISDEDEIDSNLETEDAIDIDGKIMLDRKGQGMVKVCEDYGQIGNDAKIELKELLKLCSNKFPLHPKENIIESSWKSSNPSDEKKSLPKERVHGKLIMAQKETSEKSINYITCPICSFIDSEASLICTICSNVLKPNLDSKSWKCDKPTCANKLYVNTGDTNFCGICTLRRG</sequence>
<feature type="compositionally biased region" description="Basic residues" evidence="1">
    <location>
        <begin position="175"/>
        <end position="186"/>
    </location>
</feature>
<dbReference type="InterPro" id="IPR053000">
    <property type="entry name" value="WSS1-like_metalloprotease"/>
</dbReference>
<dbReference type="OMA" id="VLPEHLC"/>